<dbReference type="InterPro" id="IPR036597">
    <property type="entry name" value="Fido-like_dom_sf"/>
</dbReference>
<dbReference type="OrthoDB" id="9807853at2"/>
<evidence type="ECO:0000256" key="2">
    <source>
        <dbReference type="PIRSR" id="PIRSR640198-3"/>
    </source>
</evidence>
<dbReference type="STRING" id="1230338.MOMA_02660"/>
<organism evidence="4 5">
    <name type="scientific">Moraxella macacae 0408225</name>
    <dbReference type="NCBI Taxonomy" id="1230338"/>
    <lineage>
        <taxon>Bacteria</taxon>
        <taxon>Pseudomonadati</taxon>
        <taxon>Pseudomonadota</taxon>
        <taxon>Gammaproteobacteria</taxon>
        <taxon>Moraxellales</taxon>
        <taxon>Moraxellaceae</taxon>
        <taxon>Moraxella</taxon>
    </lineage>
</organism>
<dbReference type="RefSeq" id="WP_009767091.1">
    <property type="nucleotide sequence ID" value="NZ_ANIN01000001.1"/>
</dbReference>
<feature type="binding site" evidence="1">
    <location>
        <begin position="191"/>
        <end position="198"/>
    </location>
    <ligand>
        <name>ATP</name>
        <dbReference type="ChEBI" id="CHEBI:30616"/>
    </ligand>
</feature>
<evidence type="ECO:0000313" key="5">
    <source>
        <dbReference type="Proteomes" id="UP000023795"/>
    </source>
</evidence>
<reference evidence="4 5" key="1">
    <citation type="journal article" date="2013" name="Genome Announc.">
        <title>Genome Sequence of Moraxella macacae 0408225, a Novel Bacterial Species Isolated from a Cynomolgus Macaque with Epistaxis.</title>
        <authorList>
            <person name="Ladner J.T."/>
            <person name="Whitehouse C.A."/>
            <person name="Koroleva G.I."/>
            <person name="Palacios G.F."/>
        </authorList>
    </citation>
    <scope>NUCLEOTIDE SEQUENCE [LARGE SCALE GENOMIC DNA]</scope>
    <source>
        <strain evidence="4 5">0408225</strain>
    </source>
</reference>
<dbReference type="AlphaFoldDB" id="L2F930"/>
<feature type="domain" description="Fido" evidence="3">
    <location>
        <begin position="109"/>
        <end position="247"/>
    </location>
</feature>
<keyword evidence="1" id="KW-0547">Nucleotide-binding</keyword>
<dbReference type="Pfam" id="PF02661">
    <property type="entry name" value="Fic"/>
    <property type="match status" value="1"/>
</dbReference>
<dbReference type="PROSITE" id="PS51459">
    <property type="entry name" value="FIDO"/>
    <property type="match status" value="1"/>
</dbReference>
<dbReference type="PANTHER" id="PTHR13504:SF38">
    <property type="entry name" value="FIDO DOMAIN-CONTAINING PROTEIN"/>
    <property type="match status" value="1"/>
</dbReference>
<dbReference type="eggNOG" id="COG3177">
    <property type="taxonomic scope" value="Bacteria"/>
</dbReference>
<accession>L2F930</accession>
<dbReference type="InterPro" id="IPR003812">
    <property type="entry name" value="Fido"/>
</dbReference>
<evidence type="ECO:0000256" key="1">
    <source>
        <dbReference type="PIRSR" id="PIRSR640198-2"/>
    </source>
</evidence>
<keyword evidence="5" id="KW-1185">Reference proteome</keyword>
<dbReference type="EMBL" id="ANIN01000001">
    <property type="protein sequence ID" value="ELA09271.1"/>
    <property type="molecule type" value="Genomic_DNA"/>
</dbReference>
<evidence type="ECO:0000313" key="4">
    <source>
        <dbReference type="EMBL" id="ELA09271.1"/>
    </source>
</evidence>
<dbReference type="Gene3D" id="1.10.3290.10">
    <property type="entry name" value="Fido-like domain"/>
    <property type="match status" value="1"/>
</dbReference>
<sequence>MKTAISYNPTKLIYKPIFTKEQLDYLEALNNCSNVKHLFIKRNIEAFAIDFAHTSAMLEGNTYSAIETEILLTTGKTVPKKFEEALMLKNMHKAFDYLLLEASCDNEIPFEYLVKNLHTQVSQRLLDENDCGVVRTVPVLISATNYIPSTISQQLQAGLQFIAKEYAKITNAFEKAVYMHQNLCYLQYFLDHNKRTARNMTAFTLIKSGKMPVMFTEKNANEYVNSVLAYYESENSNYQPFATYFIGAYEKVCSRMNINAIAQATDMLKKNKTLNANS</sequence>
<dbReference type="PANTHER" id="PTHR13504">
    <property type="entry name" value="FIDO DOMAIN-CONTAINING PROTEIN DDB_G0283145"/>
    <property type="match status" value="1"/>
</dbReference>
<feature type="site" description="Important for autoinhibition of adenylyltransferase activity" evidence="2">
    <location>
        <position position="59"/>
    </location>
</feature>
<comment type="caution">
    <text evidence="4">The sequence shown here is derived from an EMBL/GenBank/DDBJ whole genome shotgun (WGS) entry which is preliminary data.</text>
</comment>
<name>L2F930_9GAMM</name>
<dbReference type="SUPFAM" id="SSF140931">
    <property type="entry name" value="Fic-like"/>
    <property type="match status" value="1"/>
</dbReference>
<evidence type="ECO:0000259" key="3">
    <source>
        <dbReference type="PROSITE" id="PS51459"/>
    </source>
</evidence>
<dbReference type="InterPro" id="IPR040198">
    <property type="entry name" value="Fido_containing"/>
</dbReference>
<gene>
    <name evidence="4" type="ORF">MOMA_02660</name>
</gene>
<dbReference type="GO" id="GO:0005524">
    <property type="term" value="F:ATP binding"/>
    <property type="evidence" value="ECO:0007669"/>
    <property type="project" value="UniProtKB-KW"/>
</dbReference>
<keyword evidence="1" id="KW-0067">ATP-binding</keyword>
<dbReference type="Proteomes" id="UP000023795">
    <property type="component" value="Unassembled WGS sequence"/>
</dbReference>
<dbReference type="PATRIC" id="fig|1230338.3.peg.580"/>
<proteinExistence type="predicted"/>
<protein>
    <recommendedName>
        <fullName evidence="3">Fido domain-containing protein</fullName>
    </recommendedName>
</protein>